<dbReference type="EMBL" id="FNXT01001194">
    <property type="protein sequence ID" value="SZX73616.1"/>
    <property type="molecule type" value="Genomic_DNA"/>
</dbReference>
<organism evidence="3 4">
    <name type="scientific">Tetradesmus obliquus</name>
    <name type="common">Green alga</name>
    <name type="synonym">Acutodesmus obliquus</name>
    <dbReference type="NCBI Taxonomy" id="3088"/>
    <lineage>
        <taxon>Eukaryota</taxon>
        <taxon>Viridiplantae</taxon>
        <taxon>Chlorophyta</taxon>
        <taxon>core chlorophytes</taxon>
        <taxon>Chlorophyceae</taxon>
        <taxon>CS clade</taxon>
        <taxon>Sphaeropleales</taxon>
        <taxon>Scenedesmaceae</taxon>
        <taxon>Tetradesmus</taxon>
    </lineage>
</organism>
<feature type="domain" description="Brix" evidence="2">
    <location>
        <begin position="25"/>
        <end position="290"/>
    </location>
</feature>
<feature type="compositionally biased region" description="Gly residues" evidence="1">
    <location>
        <begin position="456"/>
        <end position="471"/>
    </location>
</feature>
<dbReference type="GO" id="GO:0006364">
    <property type="term" value="P:rRNA processing"/>
    <property type="evidence" value="ECO:0007669"/>
    <property type="project" value="InterPro"/>
</dbReference>
<feature type="region of interest" description="Disordered" evidence="1">
    <location>
        <begin position="1"/>
        <end position="25"/>
    </location>
</feature>
<evidence type="ECO:0000256" key="1">
    <source>
        <dbReference type="SAM" id="MobiDB-lite"/>
    </source>
</evidence>
<feature type="compositionally biased region" description="Basic and acidic residues" evidence="1">
    <location>
        <begin position="12"/>
        <end position="24"/>
    </location>
</feature>
<evidence type="ECO:0000313" key="4">
    <source>
        <dbReference type="Proteomes" id="UP000256970"/>
    </source>
</evidence>
<dbReference type="PANTHER" id="PTHR12661">
    <property type="entry name" value="PETER PAN-RELATED"/>
    <property type="match status" value="1"/>
</dbReference>
<dbReference type="GO" id="GO:0030687">
    <property type="term" value="C:preribosome, large subunit precursor"/>
    <property type="evidence" value="ECO:0007669"/>
    <property type="project" value="TreeGrafter"/>
</dbReference>
<dbReference type="PANTHER" id="PTHR12661:SF5">
    <property type="entry name" value="SUPPRESSOR OF SWI4 1 HOMOLOG"/>
    <property type="match status" value="1"/>
</dbReference>
<evidence type="ECO:0000259" key="2">
    <source>
        <dbReference type="PROSITE" id="PS50833"/>
    </source>
</evidence>
<dbReference type="InterPro" id="IPR045112">
    <property type="entry name" value="PPAN-like"/>
</dbReference>
<accession>A0A383WAA0</accession>
<protein>
    <recommendedName>
        <fullName evidence="2">Brix domain-containing protein</fullName>
    </recommendedName>
</protein>
<reference evidence="3 4" key="1">
    <citation type="submission" date="2016-10" db="EMBL/GenBank/DDBJ databases">
        <authorList>
            <person name="Cai Z."/>
        </authorList>
    </citation>
    <scope>NUCLEOTIDE SEQUENCE [LARGE SCALE GENOMIC DNA]</scope>
</reference>
<dbReference type="STRING" id="3088.A0A383WAA0"/>
<sequence>MAKTRRRKKRSHVVEGADPNKKPEPQTFVFRRGKHWGMLGDLESDLRRMMLPNTAAALRESKRNSLKDFVSVAGPLGVSHFLMLSATEKATYLRLAKAPRGPTLTLRIKAYSLAADVAASQARPRMPPNAFKSSPLVVLNNFDPKQKQLALAASLFQGMFPSINVANVNLATCQRVVLLSVDPSTNLISLRHFTISTAPSGVKKSLKALMARQALPDLGKLQDVSELLTKSGYGSESEGEDAETSRVVLEAPAAGRAGRALVGRQSRVRLHEVGPRLELEIVKVEEGLCGGAVLYHAHVARSKAQVSAQQATKDEAAKLKAQRRRQQEDNVRRKEAEQRRQAELAEFARLAKQDPEAAAAEKRKQWWRKQQREAGEAGDQRAAAADEDDDDDIAYYRQEVGEEPQEDDKIGLRGSGGRGRGGFRGRGRGRSSGSRGGGRGGGRGSSRGSSRERGGGDAGGGRGGGGFGGSSRGKRRGGSADGFDAGRKKFKRQ</sequence>
<feature type="compositionally biased region" description="Gly residues" evidence="1">
    <location>
        <begin position="434"/>
        <end position="445"/>
    </location>
</feature>
<proteinExistence type="predicted"/>
<feature type="compositionally biased region" description="Basic residues" evidence="1">
    <location>
        <begin position="1"/>
        <end position="11"/>
    </location>
</feature>
<dbReference type="SMART" id="SM00879">
    <property type="entry name" value="Brix"/>
    <property type="match status" value="1"/>
</dbReference>
<dbReference type="PROSITE" id="PS50833">
    <property type="entry name" value="BRIX"/>
    <property type="match status" value="1"/>
</dbReference>
<dbReference type="GO" id="GO:0019843">
    <property type="term" value="F:rRNA binding"/>
    <property type="evidence" value="ECO:0007669"/>
    <property type="project" value="InterPro"/>
</dbReference>
<feature type="compositionally biased region" description="Basic and acidic residues" evidence="1">
    <location>
        <begin position="349"/>
        <end position="379"/>
    </location>
</feature>
<dbReference type="Pfam" id="PF04427">
    <property type="entry name" value="Brix"/>
    <property type="match status" value="1"/>
</dbReference>
<evidence type="ECO:0000313" key="3">
    <source>
        <dbReference type="EMBL" id="SZX73616.1"/>
    </source>
</evidence>
<dbReference type="AlphaFoldDB" id="A0A383WAA0"/>
<dbReference type="GO" id="GO:0000027">
    <property type="term" value="P:ribosomal large subunit assembly"/>
    <property type="evidence" value="ECO:0007669"/>
    <property type="project" value="TreeGrafter"/>
</dbReference>
<keyword evidence="4" id="KW-1185">Reference proteome</keyword>
<name>A0A383WAA0_TETOB</name>
<gene>
    <name evidence="3" type="ORF">BQ4739_LOCUS13873</name>
</gene>
<dbReference type="Proteomes" id="UP000256970">
    <property type="component" value="Unassembled WGS sequence"/>
</dbReference>
<dbReference type="InterPro" id="IPR007109">
    <property type="entry name" value="Brix"/>
</dbReference>
<feature type="region of interest" description="Disordered" evidence="1">
    <location>
        <begin position="347"/>
        <end position="493"/>
    </location>
</feature>